<dbReference type="SUPFAM" id="SSF57850">
    <property type="entry name" value="RING/U-box"/>
    <property type="match status" value="1"/>
</dbReference>
<feature type="compositionally biased region" description="Pro residues" evidence="5">
    <location>
        <begin position="14"/>
        <end position="25"/>
    </location>
</feature>
<dbReference type="PANTHER" id="PTHR23041:SF78">
    <property type="entry name" value="E3 UBIQUITIN-PROTEIN LIGASE RNF4"/>
    <property type="match status" value="1"/>
</dbReference>
<dbReference type="Proteomes" id="UP000748025">
    <property type="component" value="Unassembled WGS sequence"/>
</dbReference>
<dbReference type="EMBL" id="SRPW01000575">
    <property type="protein sequence ID" value="KAG6013536.1"/>
    <property type="molecule type" value="Genomic_DNA"/>
</dbReference>
<sequence>MPLQSPSGLSGPSCAPPILPPPPPDCSSSARSSSPRRHLLVPPPLSSSASRRRASSPENPVAAAPSSPLLPSPSLSPSPSPSPSPSTPVRRRRQNTACSHATTTAITTTAALTTVNSPALWGEDTIADHASSADNITGRLGLVDQDDDFLSAFADHEFSSPSSYPPFTVTASLSPGGAPPSDQAVFPLRQTTATAAPPHHTPVRHRVSAAPLGLTTQLSSSTVEQSQLTVSSNDNWDEPLSQSSNVSFSGMLPPPPPQLHHLQGEISTSPQNKRRPPLASEATLTHVMMEPSQGLLDMDDDLFGDSIMPRDVDPIHDQDLTTIDLTEATDVPEELKKPVVVSPKEDNKIKLSKFQCVICMDDASTLTVTHCGHLYCAQCLHSSLHVEATKNKCPMCRAKIDVKSRAAYSTKTKGFWPLELKLMTATKKGKRKADDIS</sequence>
<feature type="region of interest" description="Disordered" evidence="5">
    <location>
        <begin position="1"/>
        <end position="98"/>
    </location>
</feature>
<evidence type="ECO:0000313" key="8">
    <source>
        <dbReference type="Proteomes" id="UP000748025"/>
    </source>
</evidence>
<protein>
    <recommendedName>
        <fullName evidence="6">RING-type domain-containing protein</fullName>
    </recommendedName>
</protein>
<evidence type="ECO:0000256" key="2">
    <source>
        <dbReference type="ARBA" id="ARBA00022771"/>
    </source>
</evidence>
<evidence type="ECO:0000313" key="7">
    <source>
        <dbReference type="EMBL" id="KAG6013536.1"/>
    </source>
</evidence>
<gene>
    <name evidence="7" type="ORF">E4U43_007238</name>
</gene>
<dbReference type="Gene3D" id="3.30.40.10">
    <property type="entry name" value="Zinc/RING finger domain, C3HC4 (zinc finger)"/>
    <property type="match status" value="1"/>
</dbReference>
<dbReference type="Pfam" id="PF13920">
    <property type="entry name" value="zf-C3HC4_3"/>
    <property type="match status" value="1"/>
</dbReference>
<feature type="domain" description="RING-type" evidence="6">
    <location>
        <begin position="356"/>
        <end position="397"/>
    </location>
</feature>
<feature type="compositionally biased region" description="Pro residues" evidence="5">
    <location>
        <begin position="68"/>
        <end position="86"/>
    </location>
</feature>
<keyword evidence="2 4" id="KW-0863">Zinc-finger</keyword>
<evidence type="ECO:0000259" key="6">
    <source>
        <dbReference type="PROSITE" id="PS50089"/>
    </source>
</evidence>
<keyword evidence="8" id="KW-1185">Reference proteome</keyword>
<evidence type="ECO:0000256" key="3">
    <source>
        <dbReference type="ARBA" id="ARBA00022833"/>
    </source>
</evidence>
<comment type="caution">
    <text evidence="7">The sequence shown here is derived from an EMBL/GenBank/DDBJ whole genome shotgun (WGS) entry which is preliminary data.</text>
</comment>
<proteinExistence type="predicted"/>
<keyword evidence="3" id="KW-0862">Zinc</keyword>
<organism evidence="7 8">
    <name type="scientific">Claviceps pusilla</name>
    <dbReference type="NCBI Taxonomy" id="123648"/>
    <lineage>
        <taxon>Eukaryota</taxon>
        <taxon>Fungi</taxon>
        <taxon>Dikarya</taxon>
        <taxon>Ascomycota</taxon>
        <taxon>Pezizomycotina</taxon>
        <taxon>Sordariomycetes</taxon>
        <taxon>Hypocreomycetidae</taxon>
        <taxon>Hypocreales</taxon>
        <taxon>Clavicipitaceae</taxon>
        <taxon>Claviceps</taxon>
    </lineage>
</organism>
<evidence type="ECO:0000256" key="1">
    <source>
        <dbReference type="ARBA" id="ARBA00022723"/>
    </source>
</evidence>
<dbReference type="InterPro" id="IPR001841">
    <property type="entry name" value="Znf_RING"/>
</dbReference>
<dbReference type="PANTHER" id="PTHR23041">
    <property type="entry name" value="RING FINGER DOMAIN-CONTAINING"/>
    <property type="match status" value="1"/>
</dbReference>
<feature type="compositionally biased region" description="Low complexity" evidence="5">
    <location>
        <begin position="1"/>
        <end position="13"/>
    </location>
</feature>
<dbReference type="GO" id="GO:0008270">
    <property type="term" value="F:zinc ion binding"/>
    <property type="evidence" value="ECO:0007669"/>
    <property type="project" value="UniProtKB-KW"/>
</dbReference>
<feature type="region of interest" description="Disordered" evidence="5">
    <location>
        <begin position="218"/>
        <end position="277"/>
    </location>
</feature>
<dbReference type="InterPro" id="IPR017907">
    <property type="entry name" value="Znf_RING_CS"/>
</dbReference>
<dbReference type="PROSITE" id="PS00518">
    <property type="entry name" value="ZF_RING_1"/>
    <property type="match status" value="1"/>
</dbReference>
<evidence type="ECO:0000256" key="5">
    <source>
        <dbReference type="SAM" id="MobiDB-lite"/>
    </source>
</evidence>
<dbReference type="OrthoDB" id="6270329at2759"/>
<name>A0A9P7T1T6_9HYPO</name>
<feature type="compositionally biased region" description="Polar residues" evidence="5">
    <location>
        <begin position="218"/>
        <end position="248"/>
    </location>
</feature>
<evidence type="ECO:0000256" key="4">
    <source>
        <dbReference type="PROSITE-ProRule" id="PRU00175"/>
    </source>
</evidence>
<reference evidence="7" key="1">
    <citation type="journal article" date="2020" name="bioRxiv">
        <title>Whole genome comparisons of ergot fungi reveals the divergence and evolution of species within the genus Claviceps are the result of varying mechanisms driving genome evolution and host range expansion.</title>
        <authorList>
            <person name="Wyka S.A."/>
            <person name="Mondo S.J."/>
            <person name="Liu M."/>
            <person name="Dettman J."/>
            <person name="Nalam V."/>
            <person name="Broders K.D."/>
        </authorList>
    </citation>
    <scope>NUCLEOTIDE SEQUENCE</scope>
    <source>
        <strain evidence="7">CCC 602</strain>
    </source>
</reference>
<dbReference type="InterPro" id="IPR047134">
    <property type="entry name" value="RNF4"/>
</dbReference>
<dbReference type="PROSITE" id="PS50089">
    <property type="entry name" value="ZF_RING_2"/>
    <property type="match status" value="1"/>
</dbReference>
<dbReference type="SMART" id="SM00184">
    <property type="entry name" value="RING"/>
    <property type="match status" value="1"/>
</dbReference>
<dbReference type="InterPro" id="IPR013083">
    <property type="entry name" value="Znf_RING/FYVE/PHD"/>
</dbReference>
<accession>A0A9P7T1T6</accession>
<keyword evidence="1" id="KW-0479">Metal-binding</keyword>
<dbReference type="AlphaFoldDB" id="A0A9P7T1T6"/>